<reference evidence="2 3" key="1">
    <citation type="submission" date="2021-06" db="EMBL/GenBank/DDBJ databases">
        <title>Genome sequence of Babesia caballi.</title>
        <authorList>
            <person name="Yamagishi J."/>
            <person name="Kidaka T."/>
            <person name="Ochi A."/>
        </authorList>
    </citation>
    <scope>NUCLEOTIDE SEQUENCE [LARGE SCALE GENOMIC DNA]</scope>
    <source>
        <strain evidence="2">USDA-D6B2</strain>
    </source>
</reference>
<protein>
    <submittedName>
        <fullName evidence="2">Ribosomal rna assembly protein mis3, putative</fullName>
    </submittedName>
</protein>
<feature type="compositionally biased region" description="Low complexity" evidence="1">
    <location>
        <begin position="112"/>
        <end position="132"/>
    </location>
</feature>
<feature type="compositionally biased region" description="Basic residues" evidence="1">
    <location>
        <begin position="133"/>
        <end position="144"/>
    </location>
</feature>
<dbReference type="EMBL" id="BPLF01000002">
    <property type="protein sequence ID" value="GIX63619.1"/>
    <property type="molecule type" value="Genomic_DNA"/>
</dbReference>
<dbReference type="Proteomes" id="UP001497744">
    <property type="component" value="Unassembled WGS sequence"/>
</dbReference>
<feature type="compositionally biased region" description="Basic and acidic residues" evidence="1">
    <location>
        <begin position="82"/>
        <end position="97"/>
    </location>
</feature>
<comment type="caution">
    <text evidence="2">The sequence shown here is derived from an EMBL/GenBank/DDBJ whole genome shotgun (WGS) entry which is preliminary data.</text>
</comment>
<evidence type="ECO:0000313" key="2">
    <source>
        <dbReference type="EMBL" id="GIX63619.1"/>
    </source>
</evidence>
<proteinExistence type="predicted"/>
<sequence length="144" mass="16981">MYVSVWRWRLFSWPLARVDALQENWERFLPQFKKRSVKRRKVKVVKKKSTGLLLPEQTPRKEDLQLESGEYFLLEEERQRRKQQEKLESQRSKGLEKRRQKAAAYDPEQNKPAEAPAAETASEPADPVLALKKTAKKKKTATFI</sequence>
<name>A0AAV4LUZ1_BABCB</name>
<dbReference type="GeneID" id="94195100"/>
<feature type="region of interest" description="Disordered" evidence="1">
    <location>
        <begin position="82"/>
        <end position="144"/>
    </location>
</feature>
<dbReference type="PANTHER" id="PTHR12581:SF0">
    <property type="entry name" value="KRR1 SMALL SUBUNIT PROCESSOME COMPONENT HOMOLOG"/>
    <property type="match status" value="1"/>
</dbReference>
<evidence type="ECO:0000313" key="3">
    <source>
        <dbReference type="Proteomes" id="UP001497744"/>
    </source>
</evidence>
<accession>A0AAV4LUZ1</accession>
<dbReference type="RefSeq" id="XP_067715688.1">
    <property type="nucleotide sequence ID" value="XM_067859587.1"/>
</dbReference>
<organism evidence="2 3">
    <name type="scientific">Babesia caballi</name>
    <dbReference type="NCBI Taxonomy" id="5871"/>
    <lineage>
        <taxon>Eukaryota</taxon>
        <taxon>Sar</taxon>
        <taxon>Alveolata</taxon>
        <taxon>Apicomplexa</taxon>
        <taxon>Aconoidasida</taxon>
        <taxon>Piroplasmida</taxon>
        <taxon>Babesiidae</taxon>
        <taxon>Babesia</taxon>
    </lineage>
</organism>
<evidence type="ECO:0000256" key="1">
    <source>
        <dbReference type="SAM" id="MobiDB-lite"/>
    </source>
</evidence>
<dbReference type="GO" id="GO:0032040">
    <property type="term" value="C:small-subunit processome"/>
    <property type="evidence" value="ECO:0007669"/>
    <property type="project" value="TreeGrafter"/>
</dbReference>
<gene>
    <name evidence="2" type="ORF">BcabD6B2_30540</name>
</gene>
<dbReference type="AlphaFoldDB" id="A0AAV4LUZ1"/>
<dbReference type="PANTHER" id="PTHR12581">
    <property type="entry name" value="HIV-1 REV BINDING PROTEIN 2, 3"/>
    <property type="match status" value="1"/>
</dbReference>
<dbReference type="InterPro" id="IPR024166">
    <property type="entry name" value="rRNA_assembly_KRR1"/>
</dbReference>
<keyword evidence="3" id="KW-1185">Reference proteome</keyword>